<accession>A0AAD8HW53</accession>
<dbReference type="InterPro" id="IPR032675">
    <property type="entry name" value="LRR_dom_sf"/>
</dbReference>
<evidence type="ECO:0000313" key="3">
    <source>
        <dbReference type="EMBL" id="KAK1373781.1"/>
    </source>
</evidence>
<keyword evidence="1" id="KW-0611">Plant defense</keyword>
<sequence>MLVCPFLEEEEFSEMRYISDIWGKLHYPNLRPSGHTSVVHSKVCSQFSYSSMARNLKTMEVSDCKMMRDLIGAVEQEETTNDAIMVFPELKVLKLVDLPNLTRFWCNCSQEANTYKVDFPKLVNFEVSCADINLEGIELGRDDSTCKLRSLDVTFDNEVQLPSSWILQLYNLEELRLRHCWWHELKYLSFPSIEVLKIRDSLCSTLFSHFEILQQLRYLKISNCALLEDIVDDARGDEASVLDKKTI</sequence>
<proteinExistence type="predicted"/>
<dbReference type="PANTHER" id="PTHR33463:SF218">
    <property type="entry name" value="DISEASE RESISTANCE PROTEIN RPS2-LIKE"/>
    <property type="match status" value="1"/>
</dbReference>
<dbReference type="Gene3D" id="3.80.10.10">
    <property type="entry name" value="Ribonuclease Inhibitor"/>
    <property type="match status" value="1"/>
</dbReference>
<dbReference type="Pfam" id="PF23247">
    <property type="entry name" value="LRR_RPS2"/>
    <property type="match status" value="1"/>
</dbReference>
<dbReference type="AlphaFoldDB" id="A0AAD8HW53"/>
<dbReference type="SUPFAM" id="SSF52047">
    <property type="entry name" value="RNI-like"/>
    <property type="match status" value="1"/>
</dbReference>
<dbReference type="PANTHER" id="PTHR33463">
    <property type="entry name" value="NB-ARC DOMAIN-CONTAINING PROTEIN-RELATED"/>
    <property type="match status" value="1"/>
</dbReference>
<name>A0AAD8HW53_9APIA</name>
<gene>
    <name evidence="3" type="ORF">POM88_029974</name>
</gene>
<keyword evidence="4" id="KW-1185">Reference proteome</keyword>
<feature type="domain" description="Disease resistance protein At4g27190-like leucine-rich repeats" evidence="2">
    <location>
        <begin position="45"/>
        <end position="127"/>
    </location>
</feature>
<dbReference type="Proteomes" id="UP001237642">
    <property type="component" value="Unassembled WGS sequence"/>
</dbReference>
<dbReference type="InterPro" id="IPR057135">
    <property type="entry name" value="At4g27190-like_LRR"/>
</dbReference>
<evidence type="ECO:0000313" key="4">
    <source>
        <dbReference type="Proteomes" id="UP001237642"/>
    </source>
</evidence>
<evidence type="ECO:0000256" key="1">
    <source>
        <dbReference type="ARBA" id="ARBA00022821"/>
    </source>
</evidence>
<protein>
    <recommendedName>
        <fullName evidence="2">Disease resistance protein At4g27190-like leucine-rich repeats domain-containing protein</fullName>
    </recommendedName>
</protein>
<reference evidence="3" key="1">
    <citation type="submission" date="2023-02" db="EMBL/GenBank/DDBJ databases">
        <title>Genome of toxic invasive species Heracleum sosnowskyi carries increased number of genes despite the absence of recent whole-genome duplications.</title>
        <authorList>
            <person name="Schelkunov M."/>
            <person name="Shtratnikova V."/>
            <person name="Makarenko M."/>
            <person name="Klepikova A."/>
            <person name="Omelchenko D."/>
            <person name="Novikova G."/>
            <person name="Obukhova E."/>
            <person name="Bogdanov V."/>
            <person name="Penin A."/>
            <person name="Logacheva M."/>
        </authorList>
    </citation>
    <scope>NUCLEOTIDE SEQUENCE</scope>
    <source>
        <strain evidence="3">Hsosn_3</strain>
        <tissue evidence="3">Leaf</tissue>
    </source>
</reference>
<evidence type="ECO:0000259" key="2">
    <source>
        <dbReference type="Pfam" id="PF23247"/>
    </source>
</evidence>
<dbReference type="EMBL" id="JAUIZM010000007">
    <property type="protein sequence ID" value="KAK1373781.1"/>
    <property type="molecule type" value="Genomic_DNA"/>
</dbReference>
<comment type="caution">
    <text evidence="3">The sequence shown here is derived from an EMBL/GenBank/DDBJ whole genome shotgun (WGS) entry which is preliminary data.</text>
</comment>
<reference evidence="3" key="2">
    <citation type="submission" date="2023-05" db="EMBL/GenBank/DDBJ databases">
        <authorList>
            <person name="Schelkunov M.I."/>
        </authorList>
    </citation>
    <scope>NUCLEOTIDE SEQUENCE</scope>
    <source>
        <strain evidence="3">Hsosn_3</strain>
        <tissue evidence="3">Leaf</tissue>
    </source>
</reference>
<organism evidence="3 4">
    <name type="scientific">Heracleum sosnowskyi</name>
    <dbReference type="NCBI Taxonomy" id="360622"/>
    <lineage>
        <taxon>Eukaryota</taxon>
        <taxon>Viridiplantae</taxon>
        <taxon>Streptophyta</taxon>
        <taxon>Embryophyta</taxon>
        <taxon>Tracheophyta</taxon>
        <taxon>Spermatophyta</taxon>
        <taxon>Magnoliopsida</taxon>
        <taxon>eudicotyledons</taxon>
        <taxon>Gunneridae</taxon>
        <taxon>Pentapetalae</taxon>
        <taxon>asterids</taxon>
        <taxon>campanulids</taxon>
        <taxon>Apiales</taxon>
        <taxon>Apiaceae</taxon>
        <taxon>Apioideae</taxon>
        <taxon>apioid superclade</taxon>
        <taxon>Tordylieae</taxon>
        <taxon>Tordyliinae</taxon>
        <taxon>Heracleum</taxon>
    </lineage>
</organism>
<dbReference type="InterPro" id="IPR050905">
    <property type="entry name" value="Plant_NBS-LRR"/>
</dbReference>